<dbReference type="Proteomes" id="UP000008144">
    <property type="component" value="Unassembled WGS sequence"/>
</dbReference>
<dbReference type="HOGENOM" id="CLU_1269419_0_0_1"/>
<evidence type="ECO:0000313" key="2">
    <source>
        <dbReference type="Proteomes" id="UP000008144"/>
    </source>
</evidence>
<dbReference type="InParanoid" id="F7B8B8"/>
<gene>
    <name evidence="1" type="primary">LOC100182137</name>
</gene>
<sequence length="218" mass="25167">MDKLDLDEKKLSAQNLIILHEAVERLTNPQGLTVNGIKGDRWSKYWEVYEDQPDDDVMQILQLPPGKIKELNNKNGKMTDSTTQALLPHLDVMDKLDLDEETLSAQNLIILHEAVKRLTNPQGLTVNGISGDHWEKHWKVYEDQLNDDVLQILKIRSGKIKVLEIKDVWMTDSMVQALLPHLDVMDELGLESRPNDMNLNLYMEDISRKIMDRQSKVF</sequence>
<organism evidence="1 2">
    <name type="scientific">Ciona intestinalis</name>
    <name type="common">Transparent sea squirt</name>
    <name type="synonym">Ascidia intestinalis</name>
    <dbReference type="NCBI Taxonomy" id="7719"/>
    <lineage>
        <taxon>Eukaryota</taxon>
        <taxon>Metazoa</taxon>
        <taxon>Chordata</taxon>
        <taxon>Tunicata</taxon>
        <taxon>Ascidiacea</taxon>
        <taxon>Phlebobranchia</taxon>
        <taxon>Cionidae</taxon>
        <taxon>Ciona</taxon>
    </lineage>
</organism>
<reference evidence="1" key="2">
    <citation type="submission" date="2025-08" db="UniProtKB">
        <authorList>
            <consortium name="Ensembl"/>
        </authorList>
    </citation>
    <scope>IDENTIFICATION</scope>
</reference>
<proteinExistence type="predicted"/>
<name>F7B8B8_CIOIN</name>
<dbReference type="GeneTree" id="ENSGT00390000012883"/>
<evidence type="ECO:0000313" key="1">
    <source>
        <dbReference type="Ensembl" id="ENSCINP00000027215.2"/>
    </source>
</evidence>
<keyword evidence="2" id="KW-1185">Reference proteome</keyword>
<protein>
    <submittedName>
        <fullName evidence="1">Uncharacterized LOC100182137</fullName>
    </submittedName>
</protein>
<dbReference type="AlphaFoldDB" id="F7B8B8"/>
<reference evidence="2" key="1">
    <citation type="journal article" date="2002" name="Science">
        <title>The draft genome of Ciona intestinalis: insights into chordate and vertebrate origins.</title>
        <authorList>
            <person name="Dehal P."/>
            <person name="Satou Y."/>
            <person name="Campbell R.K."/>
            <person name="Chapman J."/>
            <person name="Degnan B."/>
            <person name="De Tomaso A."/>
            <person name="Davidson B."/>
            <person name="Di Gregorio A."/>
            <person name="Gelpke M."/>
            <person name="Goodstein D.M."/>
            <person name="Harafuji N."/>
            <person name="Hastings K.E."/>
            <person name="Ho I."/>
            <person name="Hotta K."/>
            <person name="Huang W."/>
            <person name="Kawashima T."/>
            <person name="Lemaire P."/>
            <person name="Martinez D."/>
            <person name="Meinertzhagen I.A."/>
            <person name="Necula S."/>
            <person name="Nonaka M."/>
            <person name="Putnam N."/>
            <person name="Rash S."/>
            <person name="Saiga H."/>
            <person name="Satake M."/>
            <person name="Terry A."/>
            <person name="Yamada L."/>
            <person name="Wang H.G."/>
            <person name="Awazu S."/>
            <person name="Azumi K."/>
            <person name="Boore J."/>
            <person name="Branno M."/>
            <person name="Chin-Bow S."/>
            <person name="DeSantis R."/>
            <person name="Doyle S."/>
            <person name="Francino P."/>
            <person name="Keys D.N."/>
            <person name="Haga S."/>
            <person name="Hayashi H."/>
            <person name="Hino K."/>
            <person name="Imai K.S."/>
            <person name="Inaba K."/>
            <person name="Kano S."/>
            <person name="Kobayashi K."/>
            <person name="Kobayashi M."/>
            <person name="Lee B.I."/>
            <person name="Makabe K.W."/>
            <person name="Manohar C."/>
            <person name="Matassi G."/>
            <person name="Medina M."/>
            <person name="Mochizuki Y."/>
            <person name="Mount S."/>
            <person name="Morishita T."/>
            <person name="Miura S."/>
            <person name="Nakayama A."/>
            <person name="Nishizaka S."/>
            <person name="Nomoto H."/>
            <person name="Ohta F."/>
            <person name="Oishi K."/>
            <person name="Rigoutsos I."/>
            <person name="Sano M."/>
            <person name="Sasaki A."/>
            <person name="Sasakura Y."/>
            <person name="Shoguchi E."/>
            <person name="Shin-i T."/>
            <person name="Spagnuolo A."/>
            <person name="Stainier D."/>
            <person name="Suzuki M.M."/>
            <person name="Tassy O."/>
            <person name="Takatori N."/>
            <person name="Tokuoka M."/>
            <person name="Yagi K."/>
            <person name="Yoshizaki F."/>
            <person name="Wada S."/>
            <person name="Zhang C."/>
            <person name="Hyatt P.D."/>
            <person name="Larimer F."/>
            <person name="Detter C."/>
            <person name="Doggett N."/>
            <person name="Glavina T."/>
            <person name="Hawkins T."/>
            <person name="Richardson P."/>
            <person name="Lucas S."/>
            <person name="Kohara Y."/>
            <person name="Levine M."/>
            <person name="Satoh N."/>
            <person name="Rokhsar D.S."/>
        </authorList>
    </citation>
    <scope>NUCLEOTIDE SEQUENCE [LARGE SCALE GENOMIC DNA]</scope>
</reference>
<reference evidence="1" key="3">
    <citation type="submission" date="2025-09" db="UniProtKB">
        <authorList>
            <consortium name="Ensembl"/>
        </authorList>
    </citation>
    <scope>IDENTIFICATION</scope>
</reference>
<dbReference type="Ensembl" id="ENSCINT00000027461.2">
    <property type="protein sequence ID" value="ENSCINP00000027215.2"/>
    <property type="gene ID" value="ENSCING00000015305.2"/>
</dbReference>
<accession>F7B8B8</accession>